<organism evidence="2 3">
    <name type="scientific">Aliarcobacter butzleri L348</name>
    <dbReference type="NCBI Taxonomy" id="1447256"/>
    <lineage>
        <taxon>Bacteria</taxon>
        <taxon>Pseudomonadati</taxon>
        <taxon>Campylobacterota</taxon>
        <taxon>Epsilonproteobacteria</taxon>
        <taxon>Campylobacterales</taxon>
        <taxon>Arcobacteraceae</taxon>
        <taxon>Aliarcobacter</taxon>
    </lineage>
</organism>
<gene>
    <name evidence="2" type="ORF">AA20_02085</name>
</gene>
<accession>A0A0G9K5U7</accession>
<comment type="caution">
    <text evidence="2">The sequence shown here is derived from an EMBL/GenBank/DDBJ whole genome shotgun (WGS) entry which is preliminary data.</text>
</comment>
<feature type="region of interest" description="Disordered" evidence="1">
    <location>
        <begin position="125"/>
        <end position="153"/>
    </location>
</feature>
<proteinExistence type="predicted"/>
<protein>
    <submittedName>
        <fullName evidence="2">Uncharacterized protein</fullName>
    </submittedName>
</protein>
<evidence type="ECO:0000313" key="2">
    <source>
        <dbReference type="EMBL" id="KLE01831.1"/>
    </source>
</evidence>
<evidence type="ECO:0000313" key="3">
    <source>
        <dbReference type="Proteomes" id="UP000035514"/>
    </source>
</evidence>
<reference evidence="2 3" key="1">
    <citation type="submission" date="2014-01" db="EMBL/GenBank/DDBJ databases">
        <title>Development of a Comparative Genomic Fingerprinting Assay for High Resolution Genotyping of Arcobacter butzleri.</title>
        <authorList>
            <person name="Webb A.L."/>
            <person name="Inglis G.D."/>
            <person name="Kruczkiewicz P."/>
            <person name="Selinger L.B."/>
            <person name="Taboada E.N."/>
        </authorList>
    </citation>
    <scope>NUCLEOTIDE SEQUENCE [LARGE SCALE GENOMIC DNA]</scope>
    <source>
        <strain evidence="2 3">L348</strain>
    </source>
</reference>
<evidence type="ECO:0000256" key="1">
    <source>
        <dbReference type="SAM" id="MobiDB-lite"/>
    </source>
</evidence>
<dbReference type="RefSeq" id="WP_046996201.1">
    <property type="nucleotide sequence ID" value="NZ_JAIQ01000051.1"/>
</dbReference>
<dbReference type="EMBL" id="JAIQ01000051">
    <property type="protein sequence ID" value="KLE01831.1"/>
    <property type="molecule type" value="Genomic_DNA"/>
</dbReference>
<dbReference type="AlphaFoldDB" id="A0A0G9K5U7"/>
<name>A0A0G9K5U7_9BACT</name>
<sequence>MAENQDNGQEIPRWRQAQDDSIRKATTLIKEFGINVQFLVIKDRKFLEEIVRPTENIDEAMDFLYRLEGRGISSEDIANFRREYSFLCEQFKAVENIAVELLAKAKVRTTNQNLNRKIQRLRNKKVEPEKQQEVQEEIKEDKKVTAKKEKAAS</sequence>
<dbReference type="Proteomes" id="UP000035514">
    <property type="component" value="Unassembled WGS sequence"/>
</dbReference>
<dbReference type="PATRIC" id="fig|1447256.3.peg.402"/>